<sequence>MLNPSTADELRNDPTVERCERRARQMGFGAMRVVNIFAFRATQPQDLRKAAHPEGPLNDACLLEGAQWADQILCAWGVHGEHLDQGPKVAERLRAAGHVLTHIGLTKEGHPRHPLYVSYKVTPMPWDVPSR</sequence>
<protein>
    <recommendedName>
        <fullName evidence="3">DUF1643 domain-containing protein</fullName>
    </recommendedName>
</protein>
<evidence type="ECO:0000313" key="1">
    <source>
        <dbReference type="EMBL" id="GGE53509.1"/>
    </source>
</evidence>
<dbReference type="Proteomes" id="UP000606730">
    <property type="component" value="Unassembled WGS sequence"/>
</dbReference>
<evidence type="ECO:0008006" key="3">
    <source>
        <dbReference type="Google" id="ProtNLM"/>
    </source>
</evidence>
<dbReference type="InterPro" id="IPR012441">
    <property type="entry name" value="DUF1643"/>
</dbReference>
<name>A0A917ELL3_9RHOB</name>
<accession>A0A917ELL3</accession>
<comment type="caution">
    <text evidence="1">The sequence shown here is derived from an EMBL/GenBank/DDBJ whole genome shotgun (WGS) entry which is preliminary data.</text>
</comment>
<dbReference type="Pfam" id="PF07799">
    <property type="entry name" value="DUF1643"/>
    <property type="match status" value="1"/>
</dbReference>
<organism evidence="1 2">
    <name type="scientific">Actibacterium pelagium</name>
    <dbReference type="NCBI Taxonomy" id="2029103"/>
    <lineage>
        <taxon>Bacteria</taxon>
        <taxon>Pseudomonadati</taxon>
        <taxon>Pseudomonadota</taxon>
        <taxon>Alphaproteobacteria</taxon>
        <taxon>Rhodobacterales</taxon>
        <taxon>Roseobacteraceae</taxon>
        <taxon>Actibacterium</taxon>
    </lineage>
</organism>
<keyword evidence="2" id="KW-1185">Reference proteome</keyword>
<gene>
    <name evidence="1" type="ORF">GCM10011517_21530</name>
</gene>
<reference evidence="1" key="2">
    <citation type="submission" date="2020-09" db="EMBL/GenBank/DDBJ databases">
        <authorList>
            <person name="Sun Q."/>
            <person name="Zhou Y."/>
        </authorList>
    </citation>
    <scope>NUCLEOTIDE SEQUENCE</scope>
    <source>
        <strain evidence="1">CGMCC 1.16012</strain>
    </source>
</reference>
<dbReference type="AlphaFoldDB" id="A0A917ELL3"/>
<reference evidence="1" key="1">
    <citation type="journal article" date="2014" name="Int. J. Syst. Evol. Microbiol.">
        <title>Complete genome sequence of Corynebacterium casei LMG S-19264T (=DSM 44701T), isolated from a smear-ripened cheese.</title>
        <authorList>
            <consortium name="US DOE Joint Genome Institute (JGI-PGF)"/>
            <person name="Walter F."/>
            <person name="Albersmeier A."/>
            <person name="Kalinowski J."/>
            <person name="Ruckert C."/>
        </authorList>
    </citation>
    <scope>NUCLEOTIDE SEQUENCE</scope>
    <source>
        <strain evidence="1">CGMCC 1.16012</strain>
    </source>
</reference>
<proteinExistence type="predicted"/>
<evidence type="ECO:0000313" key="2">
    <source>
        <dbReference type="Proteomes" id="UP000606730"/>
    </source>
</evidence>
<dbReference type="EMBL" id="BMKN01000002">
    <property type="protein sequence ID" value="GGE53509.1"/>
    <property type="molecule type" value="Genomic_DNA"/>
</dbReference>